<proteinExistence type="predicted"/>
<sequence length="108" mass="12015">MRYGTSSGRWPWKNLQCESVEFVDSFLLLGNNESVGDLGKFLDPDSLGSLSAIAYIYEDTKGQTGEKISLTSQNTLTWFTAILYDNPLAKSVQTMLYLFPIQDGSCSK</sequence>
<reference evidence="1 2" key="1">
    <citation type="submission" date="2024-01" db="EMBL/GenBank/DDBJ databases">
        <title>The genomes of 5 underutilized Papilionoideae crops provide insights into root nodulation and disease resistanc.</title>
        <authorList>
            <person name="Jiang F."/>
        </authorList>
    </citation>
    <scope>NUCLEOTIDE SEQUENCE [LARGE SCALE GENOMIC DNA]</scope>
    <source>
        <strain evidence="1">LVBAO_FW01</strain>
        <tissue evidence="1">Leaves</tissue>
    </source>
</reference>
<accession>A0AAN9LNK7</accession>
<protein>
    <submittedName>
        <fullName evidence="1">Uncharacterized protein</fullName>
    </submittedName>
</protein>
<dbReference type="AlphaFoldDB" id="A0AAN9LNK7"/>
<evidence type="ECO:0000313" key="1">
    <source>
        <dbReference type="EMBL" id="KAK7336758.1"/>
    </source>
</evidence>
<evidence type="ECO:0000313" key="2">
    <source>
        <dbReference type="Proteomes" id="UP001367508"/>
    </source>
</evidence>
<comment type="caution">
    <text evidence="1">The sequence shown here is derived from an EMBL/GenBank/DDBJ whole genome shotgun (WGS) entry which is preliminary data.</text>
</comment>
<dbReference type="Proteomes" id="UP001367508">
    <property type="component" value="Unassembled WGS sequence"/>
</dbReference>
<dbReference type="EMBL" id="JAYMYQ010000004">
    <property type="protein sequence ID" value="KAK7336758.1"/>
    <property type="molecule type" value="Genomic_DNA"/>
</dbReference>
<name>A0AAN9LNK7_CANGL</name>
<organism evidence="1 2">
    <name type="scientific">Canavalia gladiata</name>
    <name type="common">Sword bean</name>
    <name type="synonym">Dolichos gladiatus</name>
    <dbReference type="NCBI Taxonomy" id="3824"/>
    <lineage>
        <taxon>Eukaryota</taxon>
        <taxon>Viridiplantae</taxon>
        <taxon>Streptophyta</taxon>
        <taxon>Embryophyta</taxon>
        <taxon>Tracheophyta</taxon>
        <taxon>Spermatophyta</taxon>
        <taxon>Magnoliopsida</taxon>
        <taxon>eudicotyledons</taxon>
        <taxon>Gunneridae</taxon>
        <taxon>Pentapetalae</taxon>
        <taxon>rosids</taxon>
        <taxon>fabids</taxon>
        <taxon>Fabales</taxon>
        <taxon>Fabaceae</taxon>
        <taxon>Papilionoideae</taxon>
        <taxon>50 kb inversion clade</taxon>
        <taxon>NPAAA clade</taxon>
        <taxon>indigoferoid/millettioid clade</taxon>
        <taxon>Phaseoleae</taxon>
        <taxon>Canavalia</taxon>
    </lineage>
</organism>
<keyword evidence="2" id="KW-1185">Reference proteome</keyword>
<gene>
    <name evidence="1" type="ORF">VNO77_17305</name>
</gene>